<evidence type="ECO:0000313" key="4">
    <source>
        <dbReference type="Proteomes" id="UP001141552"/>
    </source>
</evidence>
<evidence type="ECO:0000256" key="1">
    <source>
        <dbReference type="SAM" id="Phobius"/>
    </source>
</evidence>
<sequence>MITRYLESRSNHYGLFIFLIIWSPNELLLTVILLLKVCAYKDGKVIIDSAAGVLGEDDPRPVRPDTLFPVFSATKGITTALLHWLVDKGKVKLDENVANVWPGFGTNGKEHIKVHHVLNHTSGLHNALGKSWLENASLICDWDKCLSEIATSVPETEPGREQWYHYSSFGWLCGGVIEPFLGSHPHIPTIHSENNSTNQKQNKDVAPPFKYNEDDTEINKNFGNGTNTGLAGNRISTYSDSVISLGEGSGKGNAIRIFKDPRIHDAFLGVGEYEDMVLKNGEFGLGFKRWSSNDGFFVGFGHRGFGGSTGFCHIPSRFAVAVTVNRLSISGAASRKIIQFLSSELNIPLPEEL</sequence>
<keyword evidence="1" id="KW-0472">Membrane</keyword>
<gene>
    <name evidence="3" type="ORF">Tsubulata_045359</name>
</gene>
<dbReference type="InterPro" id="IPR001466">
    <property type="entry name" value="Beta-lactam-related"/>
</dbReference>
<keyword evidence="4" id="KW-1185">Reference proteome</keyword>
<dbReference type="EMBL" id="JAKUCV010002935">
    <property type="protein sequence ID" value="KAJ4840839.1"/>
    <property type="molecule type" value="Genomic_DNA"/>
</dbReference>
<feature type="transmembrane region" description="Helical" evidence="1">
    <location>
        <begin position="12"/>
        <end position="35"/>
    </location>
</feature>
<comment type="caution">
    <text evidence="3">The sequence shown here is derived from an EMBL/GenBank/DDBJ whole genome shotgun (WGS) entry which is preliminary data.</text>
</comment>
<dbReference type="OrthoDB" id="427480at2759"/>
<keyword evidence="1" id="KW-0812">Transmembrane</keyword>
<dbReference type="Gene3D" id="3.40.710.10">
    <property type="entry name" value="DD-peptidase/beta-lactamase superfamily"/>
    <property type="match status" value="2"/>
</dbReference>
<dbReference type="PANTHER" id="PTHR43319">
    <property type="entry name" value="BETA-LACTAMASE-RELATED"/>
    <property type="match status" value="1"/>
</dbReference>
<dbReference type="Pfam" id="PF00144">
    <property type="entry name" value="Beta-lactamase"/>
    <property type="match status" value="1"/>
</dbReference>
<proteinExistence type="predicted"/>
<name>A0A9Q0JGI0_9ROSI</name>
<feature type="domain" description="Beta-lactamase-related" evidence="2">
    <location>
        <begin position="37"/>
        <end position="178"/>
    </location>
</feature>
<evidence type="ECO:0000259" key="2">
    <source>
        <dbReference type="Pfam" id="PF00144"/>
    </source>
</evidence>
<dbReference type="InterPro" id="IPR012338">
    <property type="entry name" value="Beta-lactam/transpept-like"/>
</dbReference>
<organism evidence="3 4">
    <name type="scientific">Turnera subulata</name>
    <dbReference type="NCBI Taxonomy" id="218843"/>
    <lineage>
        <taxon>Eukaryota</taxon>
        <taxon>Viridiplantae</taxon>
        <taxon>Streptophyta</taxon>
        <taxon>Embryophyta</taxon>
        <taxon>Tracheophyta</taxon>
        <taxon>Spermatophyta</taxon>
        <taxon>Magnoliopsida</taxon>
        <taxon>eudicotyledons</taxon>
        <taxon>Gunneridae</taxon>
        <taxon>Pentapetalae</taxon>
        <taxon>rosids</taxon>
        <taxon>fabids</taxon>
        <taxon>Malpighiales</taxon>
        <taxon>Passifloraceae</taxon>
        <taxon>Turnera</taxon>
    </lineage>
</organism>
<dbReference type="AlphaFoldDB" id="A0A9Q0JGI0"/>
<reference evidence="3" key="2">
    <citation type="journal article" date="2023" name="Plants (Basel)">
        <title>Annotation of the Turnera subulata (Passifloraceae) Draft Genome Reveals the S-Locus Evolved after the Divergence of Turneroideae from Passifloroideae in a Stepwise Manner.</title>
        <authorList>
            <person name="Henning P.M."/>
            <person name="Roalson E.H."/>
            <person name="Mir W."/>
            <person name="McCubbin A.G."/>
            <person name="Shore J.S."/>
        </authorList>
    </citation>
    <scope>NUCLEOTIDE SEQUENCE</scope>
    <source>
        <strain evidence="3">F60SS</strain>
    </source>
</reference>
<protein>
    <recommendedName>
        <fullName evidence="2">Beta-lactamase-related domain-containing protein</fullName>
    </recommendedName>
</protein>
<reference evidence="3" key="1">
    <citation type="submission" date="2022-02" db="EMBL/GenBank/DDBJ databases">
        <authorList>
            <person name="Henning P.M."/>
            <person name="McCubbin A.G."/>
            <person name="Shore J.S."/>
        </authorList>
    </citation>
    <scope>NUCLEOTIDE SEQUENCE</scope>
    <source>
        <strain evidence="3">F60SS</strain>
        <tissue evidence="3">Leaves</tissue>
    </source>
</reference>
<dbReference type="PANTHER" id="PTHR43319:SF3">
    <property type="entry name" value="BETA-LACTAMASE-RELATED DOMAIN-CONTAINING PROTEIN"/>
    <property type="match status" value="1"/>
</dbReference>
<dbReference type="Proteomes" id="UP001141552">
    <property type="component" value="Unassembled WGS sequence"/>
</dbReference>
<accession>A0A9Q0JGI0</accession>
<dbReference type="InterPro" id="IPR052907">
    <property type="entry name" value="Beta-lactamase/esterase"/>
</dbReference>
<evidence type="ECO:0000313" key="3">
    <source>
        <dbReference type="EMBL" id="KAJ4840839.1"/>
    </source>
</evidence>
<keyword evidence="1" id="KW-1133">Transmembrane helix</keyword>
<dbReference type="SUPFAM" id="SSF56601">
    <property type="entry name" value="beta-lactamase/transpeptidase-like"/>
    <property type="match status" value="1"/>
</dbReference>